<dbReference type="PANTHER" id="PTHR46623:SF6">
    <property type="entry name" value="ALPHA_BETA-HYDROLASES SUPERFAMILY PROTEIN"/>
    <property type="match status" value="1"/>
</dbReference>
<dbReference type="GO" id="GO:0016787">
    <property type="term" value="F:hydrolase activity"/>
    <property type="evidence" value="ECO:0007669"/>
    <property type="project" value="UniProtKB-KW"/>
</dbReference>
<sequence length="248" mass="26646">MGMIELSYAGDTFSAYVAEPVGEVRGGIVVIHEIWGLVEHIRGIADRYAAQGYLAIAPDILSWAGVDPDVGLELNHLMFSASEEDRALAQPRLRAALAPTASPDYAAWAIGALRAAVDVLAVAPGVDGRIGVLGYCFGGSYSFALAAADARVKVAVPYYGSPPEGAAVESIRVPVLAFYGEEDERLMQSLPEVTKRLHDAGVRFTAQVYPDAGHAFFNDTNRVMYRPAVAADAWTRTLSFLEESLREV</sequence>
<dbReference type="InterPro" id="IPR051049">
    <property type="entry name" value="Dienelactone_hydrolase-like"/>
</dbReference>
<evidence type="ECO:0000313" key="3">
    <source>
        <dbReference type="Proteomes" id="UP000479756"/>
    </source>
</evidence>
<proteinExistence type="predicted"/>
<dbReference type="AlphaFoldDB" id="A0A7C9TNT0"/>
<reference evidence="2 3" key="1">
    <citation type="journal article" date="2014" name="Int. J. Syst. Evol. Microbiol.">
        <title>Description of Galbitalea soli gen. nov., sp. nov., and Frondihabitans sucicola sp. nov.</title>
        <authorList>
            <person name="Kim S.J."/>
            <person name="Lim J.M."/>
            <person name="Ahn J.H."/>
            <person name="Weon H.Y."/>
            <person name="Hamada M."/>
            <person name="Suzuki K."/>
            <person name="Ahn T.Y."/>
            <person name="Kwon S.W."/>
        </authorList>
    </citation>
    <scope>NUCLEOTIDE SEQUENCE [LARGE SCALE GENOMIC DNA]</scope>
    <source>
        <strain evidence="2 3">NBRC 108727</strain>
    </source>
</reference>
<dbReference type="Proteomes" id="UP000479756">
    <property type="component" value="Unassembled WGS sequence"/>
</dbReference>
<dbReference type="InterPro" id="IPR002925">
    <property type="entry name" value="Dienelactn_hydro"/>
</dbReference>
<keyword evidence="3" id="KW-1185">Reference proteome</keyword>
<dbReference type="EMBL" id="JAAGWZ010000001">
    <property type="protein sequence ID" value="NEM90377.1"/>
    <property type="molecule type" value="Genomic_DNA"/>
</dbReference>
<dbReference type="Pfam" id="PF01738">
    <property type="entry name" value="DLH"/>
    <property type="match status" value="1"/>
</dbReference>
<name>A0A7C9TNT0_9MICO</name>
<protein>
    <submittedName>
        <fullName evidence="2">Dienelactone hydrolase family protein</fullName>
    </submittedName>
</protein>
<organism evidence="2 3">
    <name type="scientific">Galbitalea soli</name>
    <dbReference type="NCBI Taxonomy" id="1268042"/>
    <lineage>
        <taxon>Bacteria</taxon>
        <taxon>Bacillati</taxon>
        <taxon>Actinomycetota</taxon>
        <taxon>Actinomycetes</taxon>
        <taxon>Micrococcales</taxon>
        <taxon>Microbacteriaceae</taxon>
        <taxon>Galbitalea</taxon>
    </lineage>
</organism>
<comment type="caution">
    <text evidence="2">The sequence shown here is derived from an EMBL/GenBank/DDBJ whole genome shotgun (WGS) entry which is preliminary data.</text>
</comment>
<accession>A0A7C9TNT0</accession>
<evidence type="ECO:0000313" key="2">
    <source>
        <dbReference type="EMBL" id="NEM90377.1"/>
    </source>
</evidence>
<dbReference type="RefSeq" id="WP_163472033.1">
    <property type="nucleotide sequence ID" value="NZ_JAAGWZ010000001.1"/>
</dbReference>
<dbReference type="InterPro" id="IPR029058">
    <property type="entry name" value="AB_hydrolase_fold"/>
</dbReference>
<keyword evidence="2" id="KW-0378">Hydrolase</keyword>
<evidence type="ECO:0000259" key="1">
    <source>
        <dbReference type="Pfam" id="PF01738"/>
    </source>
</evidence>
<feature type="domain" description="Dienelactone hydrolase" evidence="1">
    <location>
        <begin position="13"/>
        <end position="243"/>
    </location>
</feature>
<dbReference type="SUPFAM" id="SSF53474">
    <property type="entry name" value="alpha/beta-Hydrolases"/>
    <property type="match status" value="1"/>
</dbReference>
<dbReference type="PANTHER" id="PTHR46623">
    <property type="entry name" value="CARBOXYMETHYLENEBUTENOLIDASE-RELATED"/>
    <property type="match status" value="1"/>
</dbReference>
<gene>
    <name evidence="2" type="ORF">G3T37_03300</name>
</gene>
<dbReference type="Gene3D" id="3.40.50.1820">
    <property type="entry name" value="alpha/beta hydrolase"/>
    <property type="match status" value="1"/>
</dbReference>